<dbReference type="Proteomes" id="UP000234331">
    <property type="component" value="Unassembled WGS sequence"/>
</dbReference>
<dbReference type="AlphaFoldDB" id="A0A2I2KWA2"/>
<sequence length="90" mass="9804">MLIIPGGIATGDLPLVGVTERRVLLIIPGGIATSVTGRGPTRWRQVADHPWRDRNPAVAPGHSRYGVADHPWRDRNRASRARSACMTPMS</sequence>
<accession>A0A2I2KWA2</accession>
<reference evidence="1 2" key="1">
    <citation type="submission" date="2017-06" db="EMBL/GenBank/DDBJ databases">
        <authorList>
            <person name="Kim H.J."/>
            <person name="Triplett B.A."/>
        </authorList>
    </citation>
    <scope>NUCLEOTIDE SEQUENCE [LARGE SCALE GENOMIC DNA]</scope>
    <source>
        <strain evidence="1">FRACA_ARgP5</strain>
    </source>
</reference>
<dbReference type="EMBL" id="FZMO01000330">
    <property type="protein sequence ID" value="SNQ49957.1"/>
    <property type="molecule type" value="Genomic_DNA"/>
</dbReference>
<proteinExistence type="predicted"/>
<protein>
    <submittedName>
        <fullName evidence="1">Uncharacterized protein</fullName>
    </submittedName>
</protein>
<evidence type="ECO:0000313" key="2">
    <source>
        <dbReference type="Proteomes" id="UP000234331"/>
    </source>
</evidence>
<evidence type="ECO:0000313" key="1">
    <source>
        <dbReference type="EMBL" id="SNQ49957.1"/>
    </source>
</evidence>
<name>A0A2I2KWA2_9ACTN</name>
<organism evidence="1 2">
    <name type="scientific">Frankia canadensis</name>
    <dbReference type="NCBI Taxonomy" id="1836972"/>
    <lineage>
        <taxon>Bacteria</taxon>
        <taxon>Bacillati</taxon>
        <taxon>Actinomycetota</taxon>
        <taxon>Actinomycetes</taxon>
        <taxon>Frankiales</taxon>
        <taxon>Frankiaceae</taxon>
        <taxon>Frankia</taxon>
    </lineage>
</organism>
<gene>
    <name evidence="1" type="ORF">FRACA_3960004</name>
</gene>
<keyword evidence="2" id="KW-1185">Reference proteome</keyword>